<keyword evidence="2" id="KW-1133">Transmembrane helix</keyword>
<dbReference type="AlphaFoldDB" id="A0A177ERT8"/>
<keyword evidence="2" id="KW-0472">Membrane</keyword>
<evidence type="ECO:0000313" key="4">
    <source>
        <dbReference type="Proteomes" id="UP000077002"/>
    </source>
</evidence>
<feature type="compositionally biased region" description="Basic and acidic residues" evidence="1">
    <location>
        <begin position="307"/>
        <end position="320"/>
    </location>
</feature>
<feature type="region of interest" description="Disordered" evidence="1">
    <location>
        <begin position="291"/>
        <end position="325"/>
    </location>
</feature>
<feature type="compositionally biased region" description="Basic and acidic residues" evidence="1">
    <location>
        <begin position="108"/>
        <end position="117"/>
    </location>
</feature>
<dbReference type="RefSeq" id="XP_022506620.1">
    <property type="nucleotide sequence ID" value="XM_022661077.1"/>
</dbReference>
<feature type="compositionally biased region" description="Basic and acidic residues" evidence="1">
    <location>
        <begin position="184"/>
        <end position="197"/>
    </location>
</feature>
<feature type="transmembrane region" description="Helical" evidence="2">
    <location>
        <begin position="21"/>
        <end position="42"/>
    </location>
</feature>
<protein>
    <submittedName>
        <fullName evidence="3">Nucleolar complex protein 2</fullName>
    </submittedName>
</protein>
<accession>A0A177ERT8</accession>
<reference evidence="3 4" key="1">
    <citation type="submission" date="2016-03" db="EMBL/GenBank/DDBJ databases">
        <title>Draft genome sequence of the Fonsecaea monophora CBS 269.37.</title>
        <authorList>
            <person name="Bombassaro A."/>
            <person name="Vinicius W.A."/>
            <person name="De Hoog S."/>
            <person name="Sun J."/>
            <person name="Souza E.M."/>
            <person name="Raittz R.T."/>
            <person name="Costa F."/>
            <person name="Leao A.C."/>
            <person name="Tadra-Sfeir M.Z."/>
            <person name="Baura V."/>
            <person name="Balsanelli E."/>
            <person name="Pedrosa F.O."/>
            <person name="Moreno L.F."/>
            <person name="Steffens M.B."/>
            <person name="Xi L."/>
            <person name="Bocca A.L."/>
            <person name="Felipe M.S."/>
            <person name="Teixeira M."/>
            <person name="Telles Filho F.Q."/>
            <person name="Azevedo C.M."/>
            <person name="Gomes R."/>
            <person name="Vicente V.A."/>
        </authorList>
    </citation>
    <scope>NUCLEOTIDE SEQUENCE [LARGE SCALE GENOMIC DNA]</scope>
    <source>
        <strain evidence="3 4">CBS 269.37</strain>
    </source>
</reference>
<evidence type="ECO:0000256" key="1">
    <source>
        <dbReference type="SAM" id="MobiDB-lite"/>
    </source>
</evidence>
<dbReference type="GeneID" id="34606279"/>
<gene>
    <name evidence="3" type="ORF">AYO21_11180</name>
</gene>
<feature type="region of interest" description="Disordered" evidence="1">
    <location>
        <begin position="169"/>
        <end position="197"/>
    </location>
</feature>
<organism evidence="3 4">
    <name type="scientific">Fonsecaea monophora</name>
    <dbReference type="NCBI Taxonomy" id="254056"/>
    <lineage>
        <taxon>Eukaryota</taxon>
        <taxon>Fungi</taxon>
        <taxon>Dikarya</taxon>
        <taxon>Ascomycota</taxon>
        <taxon>Pezizomycotina</taxon>
        <taxon>Eurotiomycetes</taxon>
        <taxon>Chaetothyriomycetidae</taxon>
        <taxon>Chaetothyriales</taxon>
        <taxon>Herpotrichiellaceae</taxon>
        <taxon>Fonsecaea</taxon>
    </lineage>
</organism>
<keyword evidence="4" id="KW-1185">Reference proteome</keyword>
<sequence length="440" mass="49364">MGSLRLFITHRRRPKNTRTTASSGFLGYVCVCTVVALGDTVFRLTDQCSVKHDLVRYKALILSRWSTHFPSDRELWQDAADLEAREEDDISGANDALGLVKRDALRRDDRPASKPDNELGEFVVYPDSESDTEDTPEPAVTSCLGLQGDDRSCLKDWLEVSQLVAFPPSSAKRSTPEFDPTVKAPDKSTKDGGKEKAEVGQMISVQVVCILLSYTAKVHEMGPEEDVARVGRHVHTLAFWVNVLDFSGGEKMLERYRAVIPWGDVVASGTGLVRFLNRAERICRSSIKNLTREQRKRAKAARRQRKKAQDGEKTNPDSKEQITGVKADVNVAEKHDSMEPAADGKPSRAHTVKWRGRGQVPVERVHTASSQHLFKRHRGLNPTPENYTDDISKPGLVIERETVTIVAVTDPKKENLEDTTITTITTSQRRIERDRGNRWR</sequence>
<feature type="compositionally biased region" description="Basic residues" evidence="1">
    <location>
        <begin position="294"/>
        <end position="306"/>
    </location>
</feature>
<dbReference type="EMBL" id="LVKK01000147">
    <property type="protein sequence ID" value="OAG34668.1"/>
    <property type="molecule type" value="Genomic_DNA"/>
</dbReference>
<comment type="caution">
    <text evidence="3">The sequence shown here is derived from an EMBL/GenBank/DDBJ whole genome shotgun (WGS) entry which is preliminary data.</text>
</comment>
<evidence type="ECO:0000313" key="3">
    <source>
        <dbReference type="EMBL" id="OAG34668.1"/>
    </source>
</evidence>
<feature type="region of interest" description="Disordered" evidence="1">
    <location>
        <begin position="336"/>
        <end position="355"/>
    </location>
</feature>
<dbReference type="Proteomes" id="UP000077002">
    <property type="component" value="Unassembled WGS sequence"/>
</dbReference>
<name>A0A177ERT8_9EURO</name>
<evidence type="ECO:0000256" key="2">
    <source>
        <dbReference type="SAM" id="Phobius"/>
    </source>
</evidence>
<proteinExistence type="predicted"/>
<keyword evidence="2" id="KW-0812">Transmembrane</keyword>
<feature type="region of interest" description="Disordered" evidence="1">
    <location>
        <begin position="108"/>
        <end position="139"/>
    </location>
</feature>